<dbReference type="PANTHER" id="PTHR47506:SF1">
    <property type="entry name" value="HTH-TYPE TRANSCRIPTIONAL REGULATOR YJDC"/>
    <property type="match status" value="1"/>
</dbReference>
<evidence type="ECO:0000256" key="2">
    <source>
        <dbReference type="ARBA" id="ARBA00023125"/>
    </source>
</evidence>
<dbReference type="InterPro" id="IPR001647">
    <property type="entry name" value="HTH_TetR"/>
</dbReference>
<evidence type="ECO:0000313" key="6">
    <source>
        <dbReference type="EMBL" id="HBP31370.1"/>
    </source>
</evidence>
<name>A0A356LK33_9BURK</name>
<dbReference type="Gene3D" id="1.10.10.60">
    <property type="entry name" value="Homeodomain-like"/>
    <property type="match status" value="1"/>
</dbReference>
<comment type="caution">
    <text evidence="6">The sequence shown here is derived from an EMBL/GenBank/DDBJ whole genome shotgun (WGS) entry which is preliminary data.</text>
</comment>
<evidence type="ECO:0000256" key="1">
    <source>
        <dbReference type="ARBA" id="ARBA00023015"/>
    </source>
</evidence>
<evidence type="ECO:0000313" key="7">
    <source>
        <dbReference type="Proteomes" id="UP000264036"/>
    </source>
</evidence>
<evidence type="ECO:0000259" key="5">
    <source>
        <dbReference type="PROSITE" id="PS50977"/>
    </source>
</evidence>
<feature type="domain" description="HTH tetR-type" evidence="5">
    <location>
        <begin position="11"/>
        <end position="71"/>
    </location>
</feature>
<keyword evidence="1" id="KW-0805">Transcription regulation</keyword>
<dbReference type="Pfam" id="PF00440">
    <property type="entry name" value="TetR_N"/>
    <property type="match status" value="1"/>
</dbReference>
<sequence>MKTSTRQRRPAFDREQGVLVAQSLFHTHGYDAVSIADLTQALGVVPPSLYAAYGSKLELFERALHHYIAADFLPLEAILASGGTPSKVLTDLFIAAARHYTRDPVRRGCMVTEAMRADDDKAAAMATKLAGFGIEIIRAYVAAHAPASKVDRITDYVLMTLRGISSYACLGYTQAKLVECSKIAGKALDIEFSMANAKSK</sequence>
<reference evidence="6 7" key="1">
    <citation type="journal article" date="2018" name="Nat. Biotechnol.">
        <title>A standardized bacterial taxonomy based on genome phylogeny substantially revises the tree of life.</title>
        <authorList>
            <person name="Parks D.H."/>
            <person name="Chuvochina M."/>
            <person name="Waite D.W."/>
            <person name="Rinke C."/>
            <person name="Skarshewski A."/>
            <person name="Chaumeil P.A."/>
            <person name="Hugenholtz P."/>
        </authorList>
    </citation>
    <scope>NUCLEOTIDE SEQUENCE [LARGE SCALE GENOMIC DNA]</scope>
    <source>
        <strain evidence="6">UBA10707</strain>
    </source>
</reference>
<evidence type="ECO:0000256" key="3">
    <source>
        <dbReference type="ARBA" id="ARBA00023163"/>
    </source>
</evidence>
<dbReference type="SUPFAM" id="SSF48498">
    <property type="entry name" value="Tetracyclin repressor-like, C-terminal domain"/>
    <property type="match status" value="1"/>
</dbReference>
<keyword evidence="3" id="KW-0804">Transcription</keyword>
<feature type="DNA-binding region" description="H-T-H motif" evidence="4">
    <location>
        <begin position="34"/>
        <end position="53"/>
    </location>
</feature>
<dbReference type="Gene3D" id="1.10.357.10">
    <property type="entry name" value="Tetracycline Repressor, domain 2"/>
    <property type="match status" value="1"/>
</dbReference>
<dbReference type="InterPro" id="IPR036271">
    <property type="entry name" value="Tet_transcr_reg_TetR-rel_C_sf"/>
</dbReference>
<dbReference type="EMBL" id="DOEK01000038">
    <property type="protein sequence ID" value="HBP31370.1"/>
    <property type="molecule type" value="Genomic_DNA"/>
</dbReference>
<dbReference type="Proteomes" id="UP000264036">
    <property type="component" value="Unassembled WGS sequence"/>
</dbReference>
<dbReference type="InterPro" id="IPR009057">
    <property type="entry name" value="Homeodomain-like_sf"/>
</dbReference>
<dbReference type="SUPFAM" id="SSF46689">
    <property type="entry name" value="Homeodomain-like"/>
    <property type="match status" value="1"/>
</dbReference>
<dbReference type="GO" id="GO:0003677">
    <property type="term" value="F:DNA binding"/>
    <property type="evidence" value="ECO:0007669"/>
    <property type="project" value="UniProtKB-UniRule"/>
</dbReference>
<dbReference type="AlphaFoldDB" id="A0A356LK33"/>
<gene>
    <name evidence="6" type="ORF">DD666_18425</name>
</gene>
<dbReference type="PROSITE" id="PS50977">
    <property type="entry name" value="HTH_TETR_2"/>
    <property type="match status" value="1"/>
</dbReference>
<dbReference type="PANTHER" id="PTHR47506">
    <property type="entry name" value="TRANSCRIPTIONAL REGULATORY PROTEIN"/>
    <property type="match status" value="1"/>
</dbReference>
<organism evidence="6 7">
    <name type="scientific">Advenella kashmirensis</name>
    <dbReference type="NCBI Taxonomy" id="310575"/>
    <lineage>
        <taxon>Bacteria</taxon>
        <taxon>Pseudomonadati</taxon>
        <taxon>Pseudomonadota</taxon>
        <taxon>Betaproteobacteria</taxon>
        <taxon>Burkholderiales</taxon>
        <taxon>Alcaligenaceae</taxon>
    </lineage>
</organism>
<proteinExistence type="predicted"/>
<protein>
    <submittedName>
        <fullName evidence="6">TetR/AcrR family transcriptional regulator</fullName>
    </submittedName>
</protein>
<accession>A0A356LK33</accession>
<evidence type="ECO:0000256" key="4">
    <source>
        <dbReference type="PROSITE-ProRule" id="PRU00335"/>
    </source>
</evidence>
<keyword evidence="2 4" id="KW-0238">DNA-binding</keyword>